<keyword evidence="2" id="KW-1185">Reference proteome</keyword>
<reference evidence="1" key="1">
    <citation type="journal article" date="2022" name="bioRxiv">
        <title>Sequencing and chromosome-scale assembly of the giantPleurodeles waltlgenome.</title>
        <authorList>
            <person name="Brown T."/>
            <person name="Elewa A."/>
            <person name="Iarovenko S."/>
            <person name="Subramanian E."/>
            <person name="Araus A.J."/>
            <person name="Petzold A."/>
            <person name="Susuki M."/>
            <person name="Suzuki K.-i.T."/>
            <person name="Hayashi T."/>
            <person name="Toyoda A."/>
            <person name="Oliveira C."/>
            <person name="Osipova E."/>
            <person name="Leigh N.D."/>
            <person name="Simon A."/>
            <person name="Yun M.H."/>
        </authorList>
    </citation>
    <scope>NUCLEOTIDE SEQUENCE</scope>
    <source>
        <strain evidence="1">20211129_DDA</strain>
        <tissue evidence="1">Liver</tissue>
    </source>
</reference>
<comment type="caution">
    <text evidence="1">The sequence shown here is derived from an EMBL/GenBank/DDBJ whole genome shotgun (WGS) entry which is preliminary data.</text>
</comment>
<dbReference type="Proteomes" id="UP001066276">
    <property type="component" value="Chromosome 3_2"/>
</dbReference>
<sequence length="119" mass="13063">MQTSPVLLTPAAIGGLGDYRAAFLGKTDLPHLGVDERAALRAPITKEELLDMIQWQNPAKTLESDGLPAEFYHKYADADADKLVEVYQEVFQWGSLLASIREALIVLVPKLAEDLLKAS</sequence>
<dbReference type="EMBL" id="JANPWB010000006">
    <property type="protein sequence ID" value="KAJ1181588.1"/>
    <property type="molecule type" value="Genomic_DNA"/>
</dbReference>
<organism evidence="1 2">
    <name type="scientific">Pleurodeles waltl</name>
    <name type="common">Iberian ribbed newt</name>
    <dbReference type="NCBI Taxonomy" id="8319"/>
    <lineage>
        <taxon>Eukaryota</taxon>
        <taxon>Metazoa</taxon>
        <taxon>Chordata</taxon>
        <taxon>Craniata</taxon>
        <taxon>Vertebrata</taxon>
        <taxon>Euteleostomi</taxon>
        <taxon>Amphibia</taxon>
        <taxon>Batrachia</taxon>
        <taxon>Caudata</taxon>
        <taxon>Salamandroidea</taxon>
        <taxon>Salamandridae</taxon>
        <taxon>Pleurodelinae</taxon>
        <taxon>Pleurodeles</taxon>
    </lineage>
</organism>
<name>A0AAV7TYM2_PLEWA</name>
<dbReference type="AlphaFoldDB" id="A0AAV7TYM2"/>
<gene>
    <name evidence="1" type="ORF">NDU88_006793</name>
</gene>
<accession>A0AAV7TYM2</accession>
<protein>
    <submittedName>
        <fullName evidence="1">Uncharacterized protein</fullName>
    </submittedName>
</protein>
<evidence type="ECO:0000313" key="2">
    <source>
        <dbReference type="Proteomes" id="UP001066276"/>
    </source>
</evidence>
<proteinExistence type="predicted"/>
<evidence type="ECO:0000313" key="1">
    <source>
        <dbReference type="EMBL" id="KAJ1181588.1"/>
    </source>
</evidence>